<reference evidence="3 4" key="1">
    <citation type="submission" date="2020-08" db="EMBL/GenBank/DDBJ databases">
        <title>Novel species isolated from subtropical streams in China.</title>
        <authorList>
            <person name="Lu H."/>
        </authorList>
    </citation>
    <scope>NUCLEOTIDE SEQUENCE [LARGE SCALE GENOMIC DNA]</scope>
    <source>
        <strain evidence="3 4">CCTCC AB 2015119</strain>
    </source>
</reference>
<dbReference type="RefSeq" id="WP_186884496.1">
    <property type="nucleotide sequence ID" value="NZ_JACOFT010000005.1"/>
</dbReference>
<feature type="domain" description="Transposase IS200-like" evidence="2">
    <location>
        <begin position="9"/>
        <end position="124"/>
    </location>
</feature>
<evidence type="ECO:0000256" key="1">
    <source>
        <dbReference type="SAM" id="MobiDB-lite"/>
    </source>
</evidence>
<dbReference type="Gene3D" id="3.30.70.1290">
    <property type="entry name" value="Transposase IS200-like"/>
    <property type="match status" value="1"/>
</dbReference>
<dbReference type="Pfam" id="PF01797">
    <property type="entry name" value="Y1_Tnp"/>
    <property type="match status" value="1"/>
</dbReference>
<gene>
    <name evidence="3" type="ORF">H8K26_14485</name>
</gene>
<feature type="region of interest" description="Disordered" evidence="1">
    <location>
        <begin position="215"/>
        <end position="234"/>
    </location>
</feature>
<evidence type="ECO:0000313" key="3">
    <source>
        <dbReference type="EMBL" id="MBC3812653.1"/>
    </source>
</evidence>
<name>A0ABR6XIR8_9BURK</name>
<dbReference type="PANTHER" id="PTHR34322">
    <property type="entry name" value="TRANSPOSASE, Y1_TNP DOMAIN-CONTAINING"/>
    <property type="match status" value="1"/>
</dbReference>
<dbReference type="InterPro" id="IPR036515">
    <property type="entry name" value="Transposase_17_sf"/>
</dbReference>
<dbReference type="SUPFAM" id="SSF143422">
    <property type="entry name" value="Transposase IS200-like"/>
    <property type="match status" value="1"/>
</dbReference>
<accession>A0ABR6XIR8</accession>
<keyword evidence="4" id="KW-1185">Reference proteome</keyword>
<dbReference type="InterPro" id="IPR002686">
    <property type="entry name" value="Transposase_17"/>
</dbReference>
<dbReference type="PANTHER" id="PTHR34322:SF2">
    <property type="entry name" value="TRANSPOSASE IS200-LIKE DOMAIN-CONTAINING PROTEIN"/>
    <property type="match status" value="1"/>
</dbReference>
<feature type="compositionally biased region" description="Basic residues" evidence="1">
    <location>
        <begin position="218"/>
        <end position="234"/>
    </location>
</feature>
<evidence type="ECO:0000259" key="2">
    <source>
        <dbReference type="SMART" id="SM01321"/>
    </source>
</evidence>
<organism evidence="3 4">
    <name type="scientific">Undibacterium aquatile</name>
    <dbReference type="NCBI Taxonomy" id="1537398"/>
    <lineage>
        <taxon>Bacteria</taxon>
        <taxon>Pseudomonadati</taxon>
        <taxon>Pseudomonadota</taxon>
        <taxon>Betaproteobacteria</taxon>
        <taxon>Burkholderiales</taxon>
        <taxon>Oxalobacteraceae</taxon>
        <taxon>Undibacterium</taxon>
    </lineage>
</organism>
<proteinExistence type="predicted"/>
<sequence>MARLPRLVIPQTLHHVLQRSHEGILLFRDNEDYTTFLSWLAQAAKQFQVAIHAYILMPDHFHLLLTPSDEQGLSKFMQWVGRYYVPYFNRKYQRSGSLWQGRYKATVLEAERHFLQCSLYVEGSPLRSGLVTDASEYPWSSYQHHIGQRTDPLVSDHPIFWALGNTPFQREANYKEMMSQSLSVADMAQLDNAVQKGWLLGSASFQKEISKLTERRVAPAKRGRPRKMPKAPID</sequence>
<dbReference type="Proteomes" id="UP000637632">
    <property type="component" value="Unassembled WGS sequence"/>
</dbReference>
<evidence type="ECO:0000313" key="4">
    <source>
        <dbReference type="Proteomes" id="UP000637632"/>
    </source>
</evidence>
<comment type="caution">
    <text evidence="3">The sequence shown here is derived from an EMBL/GenBank/DDBJ whole genome shotgun (WGS) entry which is preliminary data.</text>
</comment>
<dbReference type="SMART" id="SM01321">
    <property type="entry name" value="Y1_Tnp"/>
    <property type="match status" value="1"/>
</dbReference>
<protein>
    <submittedName>
        <fullName evidence="3">Transposase</fullName>
    </submittedName>
</protein>
<dbReference type="EMBL" id="JACOFT010000005">
    <property type="protein sequence ID" value="MBC3812653.1"/>
    <property type="molecule type" value="Genomic_DNA"/>
</dbReference>